<name>L8H7C0_ACACF</name>
<dbReference type="CDD" id="cd07379">
    <property type="entry name" value="MPP_239FB"/>
    <property type="match status" value="1"/>
</dbReference>
<dbReference type="AlphaFoldDB" id="L8H7C0"/>
<reference evidence="3 4" key="1">
    <citation type="journal article" date="2013" name="Genome Biol.">
        <title>Genome of Acanthamoeba castellanii highlights extensive lateral gene transfer and early evolution of tyrosine kinase signaling.</title>
        <authorList>
            <person name="Clarke M."/>
            <person name="Lohan A.J."/>
            <person name="Liu B."/>
            <person name="Lagkouvardos I."/>
            <person name="Roy S."/>
            <person name="Zafar N."/>
            <person name="Bertelli C."/>
            <person name="Schilde C."/>
            <person name="Kianianmomeni A."/>
            <person name="Burglin T.R."/>
            <person name="Frech C."/>
            <person name="Turcotte B."/>
            <person name="Kopec K.O."/>
            <person name="Synnott J.M."/>
            <person name="Choo C."/>
            <person name="Paponov I."/>
            <person name="Finkler A."/>
            <person name="Soon Heng Tan C."/>
            <person name="Hutchins A.P."/>
            <person name="Weinmeier T."/>
            <person name="Rattei T."/>
            <person name="Chu J.S."/>
            <person name="Gimenez G."/>
            <person name="Irimia M."/>
            <person name="Rigden D.J."/>
            <person name="Fitzpatrick D.A."/>
            <person name="Lorenzo-Morales J."/>
            <person name="Bateman A."/>
            <person name="Chiu C.H."/>
            <person name="Tang P."/>
            <person name="Hegemann P."/>
            <person name="Fromm H."/>
            <person name="Raoult D."/>
            <person name="Greub G."/>
            <person name="Miranda-Saavedra D."/>
            <person name="Chen N."/>
            <person name="Nash P."/>
            <person name="Ginger M.L."/>
            <person name="Horn M."/>
            <person name="Schaap P."/>
            <person name="Caler L."/>
            <person name="Loftus B."/>
        </authorList>
    </citation>
    <scope>NUCLEOTIDE SEQUENCE [LARGE SCALE GENOMIC DNA]</scope>
    <source>
        <strain evidence="3 4">Neff</strain>
    </source>
</reference>
<dbReference type="SUPFAM" id="SSF56300">
    <property type="entry name" value="Metallo-dependent phosphatases"/>
    <property type="match status" value="1"/>
</dbReference>
<feature type="domain" description="Calcineurin-like phosphoesterase" evidence="2">
    <location>
        <begin position="85"/>
        <end position="284"/>
    </location>
</feature>
<protein>
    <submittedName>
        <fullName evidence="3">Ser/Thr phosphatase family superfamily protein</fullName>
    </submittedName>
</protein>
<evidence type="ECO:0000256" key="1">
    <source>
        <dbReference type="SAM" id="MobiDB-lite"/>
    </source>
</evidence>
<dbReference type="RefSeq" id="XP_004343996.1">
    <property type="nucleotide sequence ID" value="XM_004343946.1"/>
</dbReference>
<dbReference type="VEuPathDB" id="AmoebaDB:ACA1_052860"/>
<dbReference type="InterPro" id="IPR004843">
    <property type="entry name" value="Calcineurin-like_PHP"/>
</dbReference>
<organism evidence="3 4">
    <name type="scientific">Acanthamoeba castellanii (strain ATCC 30010 / Neff)</name>
    <dbReference type="NCBI Taxonomy" id="1257118"/>
    <lineage>
        <taxon>Eukaryota</taxon>
        <taxon>Amoebozoa</taxon>
        <taxon>Discosea</taxon>
        <taxon>Longamoebia</taxon>
        <taxon>Centramoebida</taxon>
        <taxon>Acanthamoebidae</taxon>
        <taxon>Acanthamoeba</taxon>
    </lineage>
</organism>
<evidence type="ECO:0000259" key="2">
    <source>
        <dbReference type="Pfam" id="PF00149"/>
    </source>
</evidence>
<dbReference type="InterPro" id="IPR051693">
    <property type="entry name" value="UPF0046_metallophosphoest"/>
</dbReference>
<feature type="compositionally biased region" description="Basic and acidic residues" evidence="1">
    <location>
        <begin position="207"/>
        <end position="237"/>
    </location>
</feature>
<evidence type="ECO:0000313" key="4">
    <source>
        <dbReference type="Proteomes" id="UP000011083"/>
    </source>
</evidence>
<feature type="region of interest" description="Disordered" evidence="1">
    <location>
        <begin position="199"/>
        <end position="237"/>
    </location>
</feature>
<dbReference type="GeneID" id="14921460"/>
<dbReference type="OMA" id="IHPLTAD"/>
<feature type="region of interest" description="Disordered" evidence="1">
    <location>
        <begin position="1"/>
        <end position="20"/>
    </location>
</feature>
<dbReference type="KEGG" id="acan:ACA1_052860"/>
<dbReference type="Gene3D" id="3.60.21.10">
    <property type="match status" value="1"/>
</dbReference>
<dbReference type="OrthoDB" id="630188at2759"/>
<dbReference type="PANTHER" id="PTHR12905">
    <property type="entry name" value="METALLOPHOSPHOESTERASE"/>
    <property type="match status" value="1"/>
</dbReference>
<gene>
    <name evidence="3" type="ORF">ACA1_052860</name>
</gene>
<dbReference type="InterPro" id="IPR029052">
    <property type="entry name" value="Metallo-depent_PP-like"/>
</dbReference>
<dbReference type="PANTHER" id="PTHR12905:SF0">
    <property type="entry name" value="CALCINEURIN-LIKE PHOSPHOESTERASE DOMAIN-CONTAINING PROTEIN"/>
    <property type="match status" value="1"/>
</dbReference>
<dbReference type="Pfam" id="PF00149">
    <property type="entry name" value="Metallophos"/>
    <property type="match status" value="1"/>
</dbReference>
<dbReference type="EMBL" id="KB007909">
    <property type="protein sequence ID" value="ELR20593.1"/>
    <property type="molecule type" value="Genomic_DNA"/>
</dbReference>
<sequence length="313" mass="34842">MEFSSSGDDEEEELQPQHNLDEEEVAMDIEGARSCGQTTVVPYADRGLRSLLSLGGRAPGPARLLAIPAFEQRRGAFGAGTRRVRIVCLSDTHMKHAFLTPFMPQGDDHILLHAGDFTSLGRVEHALEFNEWLGTLHYRHKFIISGNHERVCGDVRSHSRYAGLLTNGTYVTHGCVTLEEFGGLTIFLSSWEKKHRDNTSAEPELFPWDHPRLFPGEEKNESESENERESDGGGRRGVDVLVTHLPPRGVLDTVRLVKHRGSARLRDRVAQIRPTVHVFGHVHRGGVEASNGTTFINAANPGTNGPIVFDYYY</sequence>
<dbReference type="Proteomes" id="UP000011083">
    <property type="component" value="Unassembled WGS sequence"/>
</dbReference>
<evidence type="ECO:0000313" key="3">
    <source>
        <dbReference type="EMBL" id="ELR20593.1"/>
    </source>
</evidence>
<accession>L8H7C0</accession>
<proteinExistence type="predicted"/>
<dbReference type="GO" id="GO:0016787">
    <property type="term" value="F:hydrolase activity"/>
    <property type="evidence" value="ECO:0007669"/>
    <property type="project" value="InterPro"/>
</dbReference>
<keyword evidence="4" id="KW-1185">Reference proteome</keyword>